<dbReference type="PANTHER" id="PTHR42756">
    <property type="entry name" value="TRANSCRIPTIONAL REGULATOR, MARR"/>
    <property type="match status" value="1"/>
</dbReference>
<gene>
    <name evidence="5" type="ORF">P7H59_11520</name>
</gene>
<organism evidence="5 6">
    <name type="scientific">Enterococcus viikkiensis</name>
    <dbReference type="NCBI Taxonomy" id="930854"/>
    <lineage>
        <taxon>Bacteria</taxon>
        <taxon>Bacillati</taxon>
        <taxon>Bacillota</taxon>
        <taxon>Bacilli</taxon>
        <taxon>Lactobacillales</taxon>
        <taxon>Enterococcaceae</taxon>
        <taxon>Enterococcus</taxon>
    </lineage>
</organism>
<keyword evidence="6" id="KW-1185">Reference proteome</keyword>
<dbReference type="InterPro" id="IPR036390">
    <property type="entry name" value="WH_DNA-bd_sf"/>
</dbReference>
<evidence type="ECO:0000313" key="5">
    <source>
        <dbReference type="EMBL" id="MDT2829062.1"/>
    </source>
</evidence>
<name>A0ABU3FTN1_9ENTE</name>
<keyword evidence="3" id="KW-0804">Transcription</keyword>
<dbReference type="Pfam" id="PF01047">
    <property type="entry name" value="MarR"/>
    <property type="match status" value="1"/>
</dbReference>
<dbReference type="InterPro" id="IPR001845">
    <property type="entry name" value="HTH_ArsR_DNA-bd_dom"/>
</dbReference>
<evidence type="ECO:0000256" key="1">
    <source>
        <dbReference type="ARBA" id="ARBA00023015"/>
    </source>
</evidence>
<sequence length="137" mass="16204">MSLQEISHLMYLVKLIDQKISSTFEAKIGFSLTRYELLMTIAKLEPCLQTQLQEQMQIDQAAITRHLKILEEKNYVTRKRNESNQREIFVRLTDRAHEEMAACEEEHQSLREVMYPFLTETEMEQLAILLTKLNDNL</sequence>
<evidence type="ECO:0000259" key="4">
    <source>
        <dbReference type="PROSITE" id="PS50995"/>
    </source>
</evidence>
<evidence type="ECO:0000256" key="2">
    <source>
        <dbReference type="ARBA" id="ARBA00023125"/>
    </source>
</evidence>
<dbReference type="InterPro" id="IPR011991">
    <property type="entry name" value="ArsR-like_HTH"/>
</dbReference>
<feature type="domain" description="HTH marR-type" evidence="4">
    <location>
        <begin position="1"/>
        <end position="135"/>
    </location>
</feature>
<dbReference type="SMART" id="SM00347">
    <property type="entry name" value="HTH_MARR"/>
    <property type="match status" value="1"/>
</dbReference>
<dbReference type="PROSITE" id="PS50995">
    <property type="entry name" value="HTH_MARR_2"/>
    <property type="match status" value="1"/>
</dbReference>
<dbReference type="PRINTS" id="PR00598">
    <property type="entry name" value="HTHMARR"/>
</dbReference>
<dbReference type="InterPro" id="IPR036388">
    <property type="entry name" value="WH-like_DNA-bd_sf"/>
</dbReference>
<protein>
    <submittedName>
        <fullName evidence="5">MarR family transcriptional regulator</fullName>
    </submittedName>
</protein>
<proteinExistence type="predicted"/>
<dbReference type="SUPFAM" id="SSF46785">
    <property type="entry name" value="Winged helix' DNA-binding domain"/>
    <property type="match status" value="1"/>
</dbReference>
<keyword evidence="1" id="KW-0805">Transcription regulation</keyword>
<dbReference type="CDD" id="cd00090">
    <property type="entry name" value="HTH_ARSR"/>
    <property type="match status" value="1"/>
</dbReference>
<dbReference type="EMBL" id="JARQBN010000026">
    <property type="protein sequence ID" value="MDT2829062.1"/>
    <property type="molecule type" value="Genomic_DNA"/>
</dbReference>
<dbReference type="Proteomes" id="UP001265301">
    <property type="component" value="Unassembled WGS sequence"/>
</dbReference>
<evidence type="ECO:0000313" key="6">
    <source>
        <dbReference type="Proteomes" id="UP001265301"/>
    </source>
</evidence>
<dbReference type="InterPro" id="IPR000835">
    <property type="entry name" value="HTH_MarR-typ"/>
</dbReference>
<evidence type="ECO:0000256" key="3">
    <source>
        <dbReference type="ARBA" id="ARBA00023163"/>
    </source>
</evidence>
<reference evidence="5 6" key="1">
    <citation type="submission" date="2023-03" db="EMBL/GenBank/DDBJ databases">
        <authorList>
            <person name="Shen W."/>
            <person name="Cai J."/>
        </authorList>
    </citation>
    <scope>NUCLEOTIDE SEQUENCE [LARGE SCALE GENOMIC DNA]</scope>
    <source>
        <strain evidence="5 6">B101</strain>
    </source>
</reference>
<comment type="caution">
    <text evidence="5">The sequence shown here is derived from an EMBL/GenBank/DDBJ whole genome shotgun (WGS) entry which is preliminary data.</text>
</comment>
<dbReference type="SMART" id="SM00418">
    <property type="entry name" value="HTH_ARSR"/>
    <property type="match status" value="1"/>
</dbReference>
<keyword evidence="2" id="KW-0238">DNA-binding</keyword>
<dbReference type="RefSeq" id="WP_137613888.1">
    <property type="nucleotide sequence ID" value="NZ_BJDW01000010.1"/>
</dbReference>
<dbReference type="PANTHER" id="PTHR42756:SF1">
    <property type="entry name" value="TRANSCRIPTIONAL REPRESSOR OF EMRAB OPERON"/>
    <property type="match status" value="1"/>
</dbReference>
<accession>A0ABU3FTN1</accession>
<dbReference type="Gene3D" id="1.10.10.10">
    <property type="entry name" value="Winged helix-like DNA-binding domain superfamily/Winged helix DNA-binding domain"/>
    <property type="match status" value="1"/>
</dbReference>